<keyword evidence="1" id="KW-0472">Membrane</keyword>
<dbReference type="EMBL" id="CACRTQ010000058">
    <property type="protein sequence ID" value="VYU37238.1"/>
    <property type="molecule type" value="Genomic_DNA"/>
</dbReference>
<dbReference type="RefSeq" id="WP_024636526.1">
    <property type="nucleotide sequence ID" value="NZ_CACRTQ010000058.1"/>
</dbReference>
<evidence type="ECO:0000313" key="2">
    <source>
        <dbReference type="EMBL" id="VYU37238.1"/>
    </source>
</evidence>
<sequence>MILPDKYYQVIKWTVLTVLPAASALVAMLGKAYGWNGTDMAVLTINAAATFLGVITGVSAYNLKK</sequence>
<dbReference type="InterPro" id="IPR031612">
    <property type="entry name" value="Phage_holin_Dp1"/>
</dbReference>
<keyword evidence="1" id="KW-0812">Transmembrane</keyword>
<protein>
    <recommendedName>
        <fullName evidence="3">Holin</fullName>
    </recommendedName>
</protein>
<dbReference type="Pfam" id="PF16938">
    <property type="entry name" value="Phage_holin_Dp1"/>
    <property type="match status" value="1"/>
</dbReference>
<dbReference type="AlphaFoldDB" id="A0A6N3EBU8"/>
<organism evidence="2">
    <name type="scientific">Enterococcus faecium</name>
    <name type="common">Streptococcus faecium</name>
    <dbReference type="NCBI Taxonomy" id="1352"/>
    <lineage>
        <taxon>Bacteria</taxon>
        <taxon>Bacillati</taxon>
        <taxon>Bacillota</taxon>
        <taxon>Bacilli</taxon>
        <taxon>Lactobacillales</taxon>
        <taxon>Enterococcaceae</taxon>
        <taxon>Enterococcus</taxon>
    </lineage>
</organism>
<name>A0A6N3EBU8_ENTFC</name>
<keyword evidence="1" id="KW-1133">Transmembrane helix</keyword>
<feature type="transmembrane region" description="Helical" evidence="1">
    <location>
        <begin position="12"/>
        <end position="34"/>
    </location>
</feature>
<reference evidence="2" key="1">
    <citation type="submission" date="2019-11" db="EMBL/GenBank/DDBJ databases">
        <authorList>
            <person name="Feng L."/>
        </authorList>
    </citation>
    <scope>NUCLEOTIDE SEQUENCE</scope>
    <source>
        <strain evidence="2">EFaeciumLFYP64</strain>
    </source>
</reference>
<evidence type="ECO:0008006" key="3">
    <source>
        <dbReference type="Google" id="ProtNLM"/>
    </source>
</evidence>
<gene>
    <name evidence="2" type="ORF">EFLFYP64_02046</name>
</gene>
<feature type="transmembrane region" description="Helical" evidence="1">
    <location>
        <begin position="40"/>
        <end position="63"/>
    </location>
</feature>
<evidence type="ECO:0000256" key="1">
    <source>
        <dbReference type="SAM" id="Phobius"/>
    </source>
</evidence>
<proteinExistence type="predicted"/>
<accession>A0A6N3EBU8</accession>